<accession>A0A2J8KKR4</accession>
<sequence>YSSLMAYKLPVEDVHPLSQAFFKLEAMKQTFNLEEYSLSQATLEQKQCEASLDADIGTTLLVQPVVSESQLKKSA</sequence>
<dbReference type="Proteomes" id="UP000236370">
    <property type="component" value="Unassembled WGS sequence"/>
</dbReference>
<evidence type="ECO:0000313" key="1">
    <source>
        <dbReference type="EMBL" id="PNI35612.1"/>
    </source>
</evidence>
<feature type="non-terminal residue" evidence="1">
    <location>
        <position position="1"/>
    </location>
</feature>
<protein>
    <submittedName>
        <fullName evidence="1">ABCA10 isoform 2</fullName>
    </submittedName>
</protein>
<dbReference type="AlphaFoldDB" id="A0A2J8KKR4"/>
<name>A0A2J8KKR4_PANTR</name>
<dbReference type="EMBL" id="NBAG03000357">
    <property type="protein sequence ID" value="PNI35612.1"/>
    <property type="molecule type" value="Genomic_DNA"/>
</dbReference>
<organism evidence="1 2">
    <name type="scientific">Pan troglodytes</name>
    <name type="common">Chimpanzee</name>
    <dbReference type="NCBI Taxonomy" id="9598"/>
    <lineage>
        <taxon>Eukaryota</taxon>
        <taxon>Metazoa</taxon>
        <taxon>Chordata</taxon>
        <taxon>Craniata</taxon>
        <taxon>Vertebrata</taxon>
        <taxon>Euteleostomi</taxon>
        <taxon>Mammalia</taxon>
        <taxon>Eutheria</taxon>
        <taxon>Euarchontoglires</taxon>
        <taxon>Primates</taxon>
        <taxon>Haplorrhini</taxon>
        <taxon>Catarrhini</taxon>
        <taxon>Hominidae</taxon>
        <taxon>Pan</taxon>
    </lineage>
</organism>
<reference evidence="1 2" key="1">
    <citation type="submission" date="2017-12" db="EMBL/GenBank/DDBJ databases">
        <title>High-resolution comparative analysis of great ape genomes.</title>
        <authorList>
            <person name="Pollen A."/>
            <person name="Hastie A."/>
            <person name="Hormozdiari F."/>
            <person name="Dougherty M."/>
            <person name="Liu R."/>
            <person name="Chaisson M."/>
            <person name="Hoppe E."/>
            <person name="Hill C."/>
            <person name="Pang A."/>
            <person name="Hillier L."/>
            <person name="Baker C."/>
            <person name="Armstrong J."/>
            <person name="Shendure J."/>
            <person name="Paten B."/>
            <person name="Wilson R."/>
            <person name="Chao H."/>
            <person name="Schneider V."/>
            <person name="Ventura M."/>
            <person name="Kronenberg Z."/>
            <person name="Murali S."/>
            <person name="Gordon D."/>
            <person name="Cantsilieris S."/>
            <person name="Munson K."/>
            <person name="Nelson B."/>
            <person name="Raja A."/>
            <person name="Underwood J."/>
            <person name="Diekhans M."/>
            <person name="Fiddes I."/>
            <person name="Haussler D."/>
            <person name="Eichler E."/>
        </authorList>
    </citation>
    <scope>NUCLEOTIDE SEQUENCE [LARGE SCALE GENOMIC DNA]</scope>
    <source>
        <strain evidence="1">Yerkes chimp pedigree #C0471</strain>
    </source>
</reference>
<proteinExistence type="predicted"/>
<gene>
    <name evidence="1" type="ORF">CK820_G0038062</name>
</gene>
<comment type="caution">
    <text evidence="1">The sequence shown here is derived from an EMBL/GenBank/DDBJ whole genome shotgun (WGS) entry which is preliminary data.</text>
</comment>
<evidence type="ECO:0000313" key="2">
    <source>
        <dbReference type="Proteomes" id="UP000236370"/>
    </source>
</evidence>